<dbReference type="Gene3D" id="3.30.70.1060">
    <property type="entry name" value="Dimeric alpha+beta barrel"/>
    <property type="match status" value="1"/>
</dbReference>
<evidence type="ECO:0000256" key="1">
    <source>
        <dbReference type="ARBA" id="ARBA00007689"/>
    </source>
</evidence>
<dbReference type="AlphaFoldDB" id="A0A8J3QKI9"/>
<dbReference type="Proteomes" id="UP000612899">
    <property type="component" value="Unassembled WGS sequence"/>
</dbReference>
<evidence type="ECO:0000313" key="3">
    <source>
        <dbReference type="EMBL" id="GIH11302.1"/>
    </source>
</evidence>
<evidence type="ECO:0000259" key="2">
    <source>
        <dbReference type="Pfam" id="PF03795"/>
    </source>
</evidence>
<accession>A0A8J3QKI9</accession>
<dbReference type="PANTHER" id="PTHR35174">
    <property type="entry name" value="BLL7171 PROTEIN-RELATED"/>
    <property type="match status" value="1"/>
</dbReference>
<dbReference type="InterPro" id="IPR011008">
    <property type="entry name" value="Dimeric_a/b-barrel"/>
</dbReference>
<comment type="similarity">
    <text evidence="1">Belongs to the YciI family.</text>
</comment>
<organism evidence="3 4">
    <name type="scientific">Rhizocola hellebori</name>
    <dbReference type="NCBI Taxonomy" id="1392758"/>
    <lineage>
        <taxon>Bacteria</taxon>
        <taxon>Bacillati</taxon>
        <taxon>Actinomycetota</taxon>
        <taxon>Actinomycetes</taxon>
        <taxon>Micromonosporales</taxon>
        <taxon>Micromonosporaceae</taxon>
        <taxon>Rhizocola</taxon>
    </lineage>
</organism>
<proteinExistence type="inferred from homology"/>
<protein>
    <submittedName>
        <fullName evidence="3">Transcription initiation protein</fullName>
    </submittedName>
</protein>
<dbReference type="SUPFAM" id="SSF54909">
    <property type="entry name" value="Dimeric alpha+beta barrel"/>
    <property type="match status" value="1"/>
</dbReference>
<feature type="domain" description="YCII-related" evidence="2">
    <location>
        <begin position="1"/>
        <end position="110"/>
    </location>
</feature>
<dbReference type="InterPro" id="IPR005545">
    <property type="entry name" value="YCII"/>
</dbReference>
<dbReference type="RefSeq" id="WP_239124514.1">
    <property type="nucleotide sequence ID" value="NZ_BONY01000127.1"/>
</dbReference>
<sequence length="112" mass="12204">MRYLLMICDDESVEITAEQLATDGSHVAWLREMTDRGMYIAGARLRPVATATTVQVRSGEMFISDGPFAETKDLIGGFVLLDCADLDEAIAAAAKHPVAAYGKVEIRPLWTS</sequence>
<reference evidence="3" key="1">
    <citation type="submission" date="2021-01" db="EMBL/GenBank/DDBJ databases">
        <title>Whole genome shotgun sequence of Rhizocola hellebori NBRC 109834.</title>
        <authorList>
            <person name="Komaki H."/>
            <person name="Tamura T."/>
        </authorList>
    </citation>
    <scope>NUCLEOTIDE SEQUENCE</scope>
    <source>
        <strain evidence="3">NBRC 109834</strain>
    </source>
</reference>
<dbReference type="EMBL" id="BONY01000127">
    <property type="protein sequence ID" value="GIH11302.1"/>
    <property type="molecule type" value="Genomic_DNA"/>
</dbReference>
<gene>
    <name evidence="3" type="ORF">Rhe02_93690</name>
</gene>
<comment type="caution">
    <text evidence="3">The sequence shown here is derived from an EMBL/GenBank/DDBJ whole genome shotgun (WGS) entry which is preliminary data.</text>
</comment>
<dbReference type="PANTHER" id="PTHR35174:SF3">
    <property type="entry name" value="BLL7171 PROTEIN"/>
    <property type="match status" value="1"/>
</dbReference>
<evidence type="ECO:0000313" key="4">
    <source>
        <dbReference type="Proteomes" id="UP000612899"/>
    </source>
</evidence>
<keyword evidence="4" id="KW-1185">Reference proteome</keyword>
<dbReference type="Pfam" id="PF03795">
    <property type="entry name" value="YCII"/>
    <property type="match status" value="1"/>
</dbReference>
<name>A0A8J3QKI9_9ACTN</name>